<evidence type="ECO:0000256" key="4">
    <source>
        <dbReference type="ARBA" id="ARBA00022833"/>
    </source>
</evidence>
<keyword evidence="5" id="KW-0236">DNA replication inhibitor</keyword>
<organism evidence="7 8">
    <name type="scientific">Baia soyae</name>
    <dbReference type="NCBI Taxonomy" id="1544746"/>
    <lineage>
        <taxon>Bacteria</taxon>
        <taxon>Bacillati</taxon>
        <taxon>Bacillota</taxon>
        <taxon>Bacilli</taxon>
        <taxon>Bacillales</taxon>
        <taxon>Thermoactinomycetaceae</taxon>
        <taxon>Baia</taxon>
    </lineage>
</organism>
<evidence type="ECO:0000256" key="5">
    <source>
        <dbReference type="ARBA" id="ARBA00022880"/>
    </source>
</evidence>
<dbReference type="GO" id="GO:0006260">
    <property type="term" value="P:DNA replication"/>
    <property type="evidence" value="ECO:0007669"/>
    <property type="project" value="UniProtKB-KW"/>
</dbReference>
<keyword evidence="6" id="KW-0175">Coiled coil</keyword>
<dbReference type="Pfam" id="PF06156">
    <property type="entry name" value="YabA"/>
    <property type="match status" value="1"/>
</dbReference>
<dbReference type="RefSeq" id="WP_131849527.1">
    <property type="nucleotide sequence ID" value="NZ_SLXV01000038.1"/>
</dbReference>
<evidence type="ECO:0000256" key="3">
    <source>
        <dbReference type="ARBA" id="ARBA00022723"/>
    </source>
</evidence>
<feature type="coiled-coil region" evidence="6">
    <location>
        <begin position="3"/>
        <end position="37"/>
    </location>
</feature>
<evidence type="ECO:0000313" key="8">
    <source>
        <dbReference type="Proteomes" id="UP000294746"/>
    </source>
</evidence>
<evidence type="ECO:0000313" key="7">
    <source>
        <dbReference type="EMBL" id="TCP64624.1"/>
    </source>
</evidence>
<keyword evidence="2" id="KW-0235">DNA replication</keyword>
<evidence type="ECO:0000256" key="2">
    <source>
        <dbReference type="ARBA" id="ARBA00022705"/>
    </source>
</evidence>
<dbReference type="GO" id="GO:0046872">
    <property type="term" value="F:metal ion binding"/>
    <property type="evidence" value="ECO:0007669"/>
    <property type="project" value="UniProtKB-KW"/>
</dbReference>
<dbReference type="InterPro" id="IPR010377">
    <property type="entry name" value="YabA"/>
</dbReference>
<dbReference type="AlphaFoldDB" id="A0A4R2RNI0"/>
<dbReference type="PIRSF" id="PIRSF021439">
    <property type="entry name" value="DUF972"/>
    <property type="match status" value="1"/>
</dbReference>
<dbReference type="EMBL" id="SLXV01000038">
    <property type="protein sequence ID" value="TCP64624.1"/>
    <property type="molecule type" value="Genomic_DNA"/>
</dbReference>
<dbReference type="GO" id="GO:0008156">
    <property type="term" value="P:negative regulation of DNA replication"/>
    <property type="evidence" value="ECO:0007669"/>
    <property type="project" value="UniProtKB-KW"/>
</dbReference>
<dbReference type="Proteomes" id="UP000294746">
    <property type="component" value="Unassembled WGS sequence"/>
</dbReference>
<dbReference type="OrthoDB" id="2112130at2"/>
<name>A0A4R2RNI0_9BACL</name>
<sequence length="124" mass="14322">MDKQAIFKQVAQVEERIDELYEEIGNLKAQVIELIEENTRLVLEKQRYQEHFQAASNGMKSNSTTSVISEHTDADVPETKEGYNNLTKLYEEGFHICNVHYGRMRTEGDCLFCLAFLNKTISDE</sequence>
<keyword evidence="3" id="KW-0479">Metal-binding</keyword>
<keyword evidence="8" id="KW-1185">Reference proteome</keyword>
<gene>
    <name evidence="7" type="ORF">EDD57_1387</name>
</gene>
<proteinExistence type="predicted"/>
<accession>A0A4R2RNI0</accession>
<protein>
    <submittedName>
        <fullName evidence="7">Regulator of replication initiation timing</fullName>
    </submittedName>
</protein>
<evidence type="ECO:0000256" key="1">
    <source>
        <dbReference type="ARBA" id="ARBA00022490"/>
    </source>
</evidence>
<keyword evidence="1" id="KW-0963">Cytoplasm</keyword>
<comment type="caution">
    <text evidence="7">The sequence shown here is derived from an EMBL/GenBank/DDBJ whole genome shotgun (WGS) entry which is preliminary data.</text>
</comment>
<keyword evidence="4" id="KW-0862">Zinc</keyword>
<reference evidence="7 8" key="1">
    <citation type="submission" date="2019-03" db="EMBL/GenBank/DDBJ databases">
        <title>Genomic Encyclopedia of Type Strains, Phase IV (KMG-IV): sequencing the most valuable type-strain genomes for metagenomic binning, comparative biology and taxonomic classification.</title>
        <authorList>
            <person name="Goeker M."/>
        </authorList>
    </citation>
    <scope>NUCLEOTIDE SEQUENCE [LARGE SCALE GENOMIC DNA]</scope>
    <source>
        <strain evidence="7 8">DSM 46831</strain>
    </source>
</reference>
<evidence type="ECO:0000256" key="6">
    <source>
        <dbReference type="SAM" id="Coils"/>
    </source>
</evidence>